<protein>
    <recommendedName>
        <fullName evidence="1">DAGKc domain-containing protein</fullName>
    </recommendedName>
</protein>
<evidence type="ECO:0000313" key="3">
    <source>
        <dbReference type="Proteomes" id="UP001142325"/>
    </source>
</evidence>
<dbReference type="GO" id="GO:0016301">
    <property type="term" value="F:kinase activity"/>
    <property type="evidence" value="ECO:0007669"/>
    <property type="project" value="InterPro"/>
</dbReference>
<dbReference type="Gene3D" id="2.60.200.40">
    <property type="match status" value="1"/>
</dbReference>
<reference evidence="2" key="2">
    <citation type="submission" date="2023-01" db="EMBL/GenBank/DDBJ databases">
        <authorList>
            <person name="Sun Q."/>
            <person name="Evtushenko L."/>
        </authorList>
    </citation>
    <scope>NUCLEOTIDE SEQUENCE</scope>
    <source>
        <strain evidence="2">VKM Ac-1958</strain>
    </source>
</reference>
<dbReference type="Pfam" id="PF00781">
    <property type="entry name" value="DAGK_cat"/>
    <property type="match status" value="1"/>
</dbReference>
<dbReference type="SMART" id="SM00046">
    <property type="entry name" value="DAGKc"/>
    <property type="match status" value="1"/>
</dbReference>
<evidence type="ECO:0000259" key="1">
    <source>
        <dbReference type="PROSITE" id="PS50146"/>
    </source>
</evidence>
<comment type="caution">
    <text evidence="2">The sequence shown here is derived from an EMBL/GenBank/DDBJ whole genome shotgun (WGS) entry which is preliminary data.</text>
</comment>
<dbReference type="PANTHER" id="PTHR30492:SF0">
    <property type="entry name" value="METHYLGLYOXAL SYNTHASE"/>
    <property type="match status" value="1"/>
</dbReference>
<organism evidence="2 3">
    <name type="scientific">Microbacterium keratanolyticum</name>
    <dbReference type="NCBI Taxonomy" id="67574"/>
    <lineage>
        <taxon>Bacteria</taxon>
        <taxon>Bacillati</taxon>
        <taxon>Actinomycetota</taxon>
        <taxon>Actinomycetes</taxon>
        <taxon>Micrococcales</taxon>
        <taxon>Microbacteriaceae</taxon>
        <taxon>Microbacterium</taxon>
    </lineage>
</organism>
<reference evidence="2" key="1">
    <citation type="journal article" date="2014" name="Int. J. Syst. Evol. Microbiol.">
        <title>Complete genome sequence of Corynebacterium casei LMG S-19264T (=DSM 44701T), isolated from a smear-ripened cheese.</title>
        <authorList>
            <consortium name="US DOE Joint Genome Institute (JGI-PGF)"/>
            <person name="Walter F."/>
            <person name="Albersmeier A."/>
            <person name="Kalinowski J."/>
            <person name="Ruckert C."/>
        </authorList>
    </citation>
    <scope>NUCLEOTIDE SEQUENCE</scope>
    <source>
        <strain evidence="2">VKM Ac-1958</strain>
    </source>
</reference>
<dbReference type="PANTHER" id="PTHR30492">
    <property type="entry name" value="METHYLGLYOXAL SYNTHASE"/>
    <property type="match status" value="1"/>
</dbReference>
<keyword evidence="3" id="KW-1185">Reference proteome</keyword>
<dbReference type="GO" id="GO:0005829">
    <property type="term" value="C:cytosol"/>
    <property type="evidence" value="ECO:0007669"/>
    <property type="project" value="TreeGrafter"/>
</dbReference>
<proteinExistence type="predicted"/>
<dbReference type="PROSITE" id="PS50146">
    <property type="entry name" value="DAGK"/>
    <property type="match status" value="1"/>
</dbReference>
<dbReference type="SUPFAM" id="SSF111331">
    <property type="entry name" value="NAD kinase/diacylglycerol kinase-like"/>
    <property type="match status" value="1"/>
</dbReference>
<dbReference type="InterPro" id="IPR045540">
    <property type="entry name" value="YegS/DAGK_C"/>
</dbReference>
<dbReference type="GO" id="GO:0008929">
    <property type="term" value="F:methylglyoxal synthase activity"/>
    <property type="evidence" value="ECO:0007669"/>
    <property type="project" value="InterPro"/>
</dbReference>
<dbReference type="Proteomes" id="UP001142325">
    <property type="component" value="Unassembled WGS sequence"/>
</dbReference>
<dbReference type="AlphaFoldDB" id="A0A9W6HTD5"/>
<dbReference type="InterPro" id="IPR016064">
    <property type="entry name" value="NAD/diacylglycerol_kinase_sf"/>
</dbReference>
<dbReference type="InterPro" id="IPR017438">
    <property type="entry name" value="ATP-NAD_kinase_N"/>
</dbReference>
<evidence type="ECO:0000313" key="2">
    <source>
        <dbReference type="EMBL" id="GLK02516.1"/>
    </source>
</evidence>
<sequence>MGVIWNPTKVDEAELRTAIESVHAGEDVRWWETTEQDPGRGMAEEAVRVGCAVVYAAGGDGTVRAVAEALVDTDVALAIIPRGTGNLLARNLGVPLGDVRAAVEHAAAAEGHTIDVGEVRIIEGDDEGVHGFLVMVGLGLDAQMLAATDDDLKAKAGWLAYVQALGQAAAATELVGAQIALDDEESQDISVHTLLIGNCGMIQGGITLLPDAVPDDGLIDVLVISAEGVRGWLDTAKSLLWDNGLKRMLGGADEAVSTEFTSHASVTRVRVELDEPQQFEIDGEEVGAVRVFEVGVRAASLLVR</sequence>
<dbReference type="EMBL" id="BSET01000002">
    <property type="protein sequence ID" value="GLK02516.1"/>
    <property type="molecule type" value="Genomic_DNA"/>
</dbReference>
<gene>
    <name evidence="2" type="ORF">GCM10017596_22310</name>
</gene>
<dbReference type="GO" id="GO:0019242">
    <property type="term" value="P:methylglyoxal biosynthetic process"/>
    <property type="evidence" value="ECO:0007669"/>
    <property type="project" value="InterPro"/>
</dbReference>
<feature type="domain" description="DAGKc" evidence="1">
    <location>
        <begin position="1"/>
        <end position="123"/>
    </location>
</feature>
<dbReference type="InterPro" id="IPR004363">
    <property type="entry name" value="Methylgl_synth"/>
</dbReference>
<dbReference type="InterPro" id="IPR001206">
    <property type="entry name" value="Diacylglycerol_kinase_cat_dom"/>
</dbReference>
<accession>A0A9W6HTD5</accession>
<name>A0A9W6HTD5_9MICO</name>
<dbReference type="Pfam" id="PF19279">
    <property type="entry name" value="YegS_C"/>
    <property type="match status" value="1"/>
</dbReference>
<dbReference type="Gene3D" id="3.40.50.10330">
    <property type="entry name" value="Probable inorganic polyphosphate/atp-NAD kinase, domain 1"/>
    <property type="match status" value="1"/>
</dbReference>